<dbReference type="RefSeq" id="WP_130508443.1">
    <property type="nucleotide sequence ID" value="NZ_SHKY01000001.1"/>
</dbReference>
<sequence>MTAAVYLTLAQVLPALMIAVVLEMRSLRQAADEFAASLVEWIPSHPTLHNPNGWLLKALNLRKDITHLYGVLPSSAPHYALGWRVANAFAAIGAAFVVTEGLCLFAVVVEPHGWLNRFAEILVLAGLTILGLCLVAMPYVTNALRTETMAMRAELQAGE</sequence>
<gene>
    <name evidence="2" type="ORF">EV385_1091</name>
</gene>
<reference evidence="2 3" key="1">
    <citation type="submission" date="2019-02" db="EMBL/GenBank/DDBJ databases">
        <title>Sequencing the genomes of 1000 actinobacteria strains.</title>
        <authorList>
            <person name="Klenk H.-P."/>
        </authorList>
    </citation>
    <scope>NUCLEOTIDE SEQUENCE [LARGE SCALE GENOMIC DNA]</scope>
    <source>
        <strain evidence="2 3">DSM 45162</strain>
    </source>
</reference>
<evidence type="ECO:0000313" key="3">
    <source>
        <dbReference type="Proteomes" id="UP000292564"/>
    </source>
</evidence>
<dbReference type="AlphaFoldDB" id="A0A4V6MG29"/>
<evidence type="ECO:0000313" key="2">
    <source>
        <dbReference type="EMBL" id="RZU49346.1"/>
    </source>
</evidence>
<comment type="caution">
    <text evidence="2">The sequence shown here is derived from an EMBL/GenBank/DDBJ whole genome shotgun (WGS) entry which is preliminary data.</text>
</comment>
<dbReference type="EMBL" id="SHKY01000001">
    <property type="protein sequence ID" value="RZU49346.1"/>
    <property type="molecule type" value="Genomic_DNA"/>
</dbReference>
<keyword evidence="3" id="KW-1185">Reference proteome</keyword>
<organism evidence="2 3">
    <name type="scientific">Krasilnikovia cinnamomea</name>
    <dbReference type="NCBI Taxonomy" id="349313"/>
    <lineage>
        <taxon>Bacteria</taxon>
        <taxon>Bacillati</taxon>
        <taxon>Actinomycetota</taxon>
        <taxon>Actinomycetes</taxon>
        <taxon>Micromonosporales</taxon>
        <taxon>Micromonosporaceae</taxon>
        <taxon>Krasilnikovia</taxon>
    </lineage>
</organism>
<name>A0A4V6MG29_9ACTN</name>
<protein>
    <submittedName>
        <fullName evidence="2">Uncharacterized protein</fullName>
    </submittedName>
</protein>
<accession>A0A4V6MG29</accession>
<keyword evidence="1" id="KW-0472">Membrane</keyword>
<proteinExistence type="predicted"/>
<keyword evidence="1" id="KW-1133">Transmembrane helix</keyword>
<evidence type="ECO:0000256" key="1">
    <source>
        <dbReference type="SAM" id="Phobius"/>
    </source>
</evidence>
<dbReference type="Proteomes" id="UP000292564">
    <property type="component" value="Unassembled WGS sequence"/>
</dbReference>
<keyword evidence="1" id="KW-0812">Transmembrane</keyword>
<feature type="transmembrane region" description="Helical" evidence="1">
    <location>
        <begin position="121"/>
        <end position="141"/>
    </location>
</feature>
<feature type="transmembrane region" description="Helical" evidence="1">
    <location>
        <begin position="88"/>
        <end position="109"/>
    </location>
</feature>